<dbReference type="PROSITE" id="PS50949">
    <property type="entry name" value="HTH_GNTR"/>
    <property type="match status" value="1"/>
</dbReference>
<protein>
    <submittedName>
        <fullName evidence="5">Glc operon transcriptional activator</fullName>
    </submittedName>
</protein>
<keyword evidence="1" id="KW-0805">Transcription regulation</keyword>
<dbReference type="SUPFAM" id="SSF48008">
    <property type="entry name" value="GntR ligand-binding domain-like"/>
    <property type="match status" value="1"/>
</dbReference>
<dbReference type="EMBL" id="CADILD010000002">
    <property type="protein sequence ID" value="CAB3867968.1"/>
    <property type="molecule type" value="Genomic_DNA"/>
</dbReference>
<dbReference type="InterPro" id="IPR000524">
    <property type="entry name" value="Tscrpt_reg_HTH_GntR"/>
</dbReference>
<dbReference type="PANTHER" id="PTHR43537:SF5">
    <property type="entry name" value="UXU OPERON TRANSCRIPTIONAL REGULATOR"/>
    <property type="match status" value="1"/>
</dbReference>
<dbReference type="Gene3D" id="1.10.10.10">
    <property type="entry name" value="Winged helix-like DNA-binding domain superfamily/Winged helix DNA-binding domain"/>
    <property type="match status" value="1"/>
</dbReference>
<dbReference type="Gene3D" id="1.20.120.530">
    <property type="entry name" value="GntR ligand-binding domain-like"/>
    <property type="match status" value="1"/>
</dbReference>
<keyword evidence="3" id="KW-0804">Transcription</keyword>
<dbReference type="PANTHER" id="PTHR43537">
    <property type="entry name" value="TRANSCRIPTIONAL REGULATOR, GNTR FAMILY"/>
    <property type="match status" value="1"/>
</dbReference>
<dbReference type="SMART" id="SM00895">
    <property type="entry name" value="FCD"/>
    <property type="match status" value="1"/>
</dbReference>
<feature type="domain" description="HTH gntR-type" evidence="4">
    <location>
        <begin position="18"/>
        <end position="88"/>
    </location>
</feature>
<dbReference type="GO" id="GO:0003677">
    <property type="term" value="F:DNA binding"/>
    <property type="evidence" value="ECO:0007669"/>
    <property type="project" value="UniProtKB-KW"/>
</dbReference>
<dbReference type="InterPro" id="IPR008920">
    <property type="entry name" value="TF_FadR/GntR_C"/>
</dbReference>
<dbReference type="CDD" id="cd07377">
    <property type="entry name" value="WHTH_GntR"/>
    <property type="match status" value="1"/>
</dbReference>
<dbReference type="Pfam" id="PF07729">
    <property type="entry name" value="FCD"/>
    <property type="match status" value="1"/>
</dbReference>
<gene>
    <name evidence="5" type="primary">glcC_2</name>
    <name evidence="5" type="ORF">LMG1861_02611</name>
</gene>
<evidence type="ECO:0000256" key="2">
    <source>
        <dbReference type="ARBA" id="ARBA00023125"/>
    </source>
</evidence>
<reference evidence="5 6" key="1">
    <citation type="submission" date="2020-04" db="EMBL/GenBank/DDBJ databases">
        <authorList>
            <person name="De Canck E."/>
        </authorList>
    </citation>
    <scope>NUCLEOTIDE SEQUENCE [LARGE SCALE GENOMIC DNA]</scope>
    <source>
        <strain evidence="5 6">LMG 1861</strain>
    </source>
</reference>
<dbReference type="InterPro" id="IPR036388">
    <property type="entry name" value="WH-like_DNA-bd_sf"/>
</dbReference>
<dbReference type="GO" id="GO:0003700">
    <property type="term" value="F:DNA-binding transcription factor activity"/>
    <property type="evidence" value="ECO:0007669"/>
    <property type="project" value="InterPro"/>
</dbReference>
<name>A0A6S7CWK6_9BURK</name>
<keyword evidence="2" id="KW-0238">DNA-binding</keyword>
<evidence type="ECO:0000256" key="3">
    <source>
        <dbReference type="ARBA" id="ARBA00023163"/>
    </source>
</evidence>
<accession>A0A6S7CWK6</accession>
<dbReference type="SMART" id="SM00345">
    <property type="entry name" value="HTH_GNTR"/>
    <property type="match status" value="1"/>
</dbReference>
<sequence length="251" mass="27527">MAETPKRNAVMVKRIEAPKPYAILADTLREAILVGEIPEGDTLPPERELVAQSGLTRGAVREALRILASEGLVQTKPGRFGGNVVTLPDKELLTNAVAQFVRGRKLPLRTLQETREVLEPALARLAAVHRTADDLRELKKLHEDLVAAADNFPQFSMANVRWHKAVARASGNDLLASVLYSISYGVAVSTTTEEYDTPATRKVVIRIHGQINDAIEARDPDLAERRMRQHIGATNERTVTPAATAIPLSDH</sequence>
<organism evidence="5 6">
    <name type="scientific">Achromobacter piechaudii</name>
    <dbReference type="NCBI Taxonomy" id="72556"/>
    <lineage>
        <taxon>Bacteria</taxon>
        <taxon>Pseudomonadati</taxon>
        <taxon>Pseudomonadota</taxon>
        <taxon>Betaproteobacteria</taxon>
        <taxon>Burkholderiales</taxon>
        <taxon>Alcaligenaceae</taxon>
        <taxon>Achromobacter</taxon>
    </lineage>
</organism>
<dbReference type="AlphaFoldDB" id="A0A6S7CWK6"/>
<dbReference type="InterPro" id="IPR036390">
    <property type="entry name" value="WH_DNA-bd_sf"/>
</dbReference>
<evidence type="ECO:0000313" key="5">
    <source>
        <dbReference type="EMBL" id="CAB3867968.1"/>
    </source>
</evidence>
<dbReference type="Pfam" id="PF00392">
    <property type="entry name" value="GntR"/>
    <property type="match status" value="1"/>
</dbReference>
<evidence type="ECO:0000259" key="4">
    <source>
        <dbReference type="PROSITE" id="PS50949"/>
    </source>
</evidence>
<proteinExistence type="predicted"/>
<dbReference type="SUPFAM" id="SSF46785">
    <property type="entry name" value="Winged helix' DNA-binding domain"/>
    <property type="match status" value="1"/>
</dbReference>
<evidence type="ECO:0000256" key="1">
    <source>
        <dbReference type="ARBA" id="ARBA00023015"/>
    </source>
</evidence>
<dbReference type="InterPro" id="IPR011711">
    <property type="entry name" value="GntR_C"/>
</dbReference>
<dbReference type="Proteomes" id="UP000494105">
    <property type="component" value="Unassembled WGS sequence"/>
</dbReference>
<evidence type="ECO:0000313" key="6">
    <source>
        <dbReference type="Proteomes" id="UP000494105"/>
    </source>
</evidence>
<dbReference type="PRINTS" id="PR00035">
    <property type="entry name" value="HTHGNTR"/>
</dbReference>